<evidence type="ECO:0000256" key="1">
    <source>
        <dbReference type="NCBIfam" id="TIGR02722"/>
    </source>
</evidence>
<evidence type="ECO:0000313" key="3">
    <source>
        <dbReference type="EMBL" id="CUU40007.1"/>
    </source>
</evidence>
<gene>
    <name evidence="4" type="primary">lpoB</name>
    <name evidence="3" type="ORF">BN2458_PEG1122</name>
    <name evidence="4" type="ORF">LS75_005240</name>
</gene>
<reference evidence="3" key="3">
    <citation type="submission" date="2015-11" db="EMBL/GenBank/DDBJ databases">
        <authorList>
            <person name="Zhang Y."/>
            <person name="Guo Z."/>
        </authorList>
    </citation>
    <scope>NUCLEOTIDE SEQUENCE</scope>
    <source>
        <strain evidence="3">1</strain>
    </source>
</reference>
<evidence type="ECO:0000256" key="2">
    <source>
        <dbReference type="SAM" id="SignalP"/>
    </source>
</evidence>
<dbReference type="Gene3D" id="3.40.50.10610">
    <property type="entry name" value="ABC-type transport auxiliary lipoprotein component"/>
    <property type="match status" value="1"/>
</dbReference>
<evidence type="ECO:0000313" key="6">
    <source>
        <dbReference type="Proteomes" id="UP000064525"/>
    </source>
</evidence>
<dbReference type="GeneID" id="78151336"/>
<dbReference type="Pfam" id="PF13036">
    <property type="entry name" value="LpoB"/>
    <property type="match status" value="1"/>
</dbReference>
<sequence length="203" mass="22110">MKNSKLAICGAALSTLLIAGCSGGPEYVDTSKSQSYASMGLDYHDIEKAASDSVQSLLSSAQVRSITSGGKPKVLMISGVVNDTMQTIDTDQLSRKITRDMRKGGKFVLTLAQGAKTEKGITMARKARDNDEFDQRTTIEKGTLKSAEMSLSGKIVQKNTRVRSKERVDYFFLLTLTNLKDGTVIWDDEVNIIKVGSKSSVSW</sequence>
<dbReference type="PROSITE" id="PS51257">
    <property type="entry name" value="PROKAR_LIPOPROTEIN"/>
    <property type="match status" value="1"/>
</dbReference>
<keyword evidence="5" id="KW-1185">Reference proteome</keyword>
<keyword evidence="2" id="KW-0732">Signal</keyword>
<dbReference type="OrthoDB" id="272776at2"/>
<reference evidence="4 5" key="1">
    <citation type="journal article" date="2014" name="Genome Announc.">
        <title>Draft genome sequences of eight enterohepatic helicobacter species isolated from both laboratory and wild rodents.</title>
        <authorList>
            <person name="Sheh A."/>
            <person name="Shen Z."/>
            <person name="Fox J.G."/>
        </authorList>
    </citation>
    <scope>NUCLEOTIDE SEQUENCE [LARGE SCALE GENOMIC DNA]</scope>
    <source>
        <strain evidence="4 5">MIT 98-6810</strain>
    </source>
</reference>
<organism evidence="3 6">
    <name type="scientific">Helicobacter typhlonius</name>
    <dbReference type="NCBI Taxonomy" id="76936"/>
    <lineage>
        <taxon>Bacteria</taxon>
        <taxon>Pseudomonadati</taxon>
        <taxon>Campylobacterota</taxon>
        <taxon>Epsilonproteobacteria</taxon>
        <taxon>Campylobacterales</taxon>
        <taxon>Helicobacteraceae</taxon>
        <taxon>Helicobacter</taxon>
    </lineage>
</organism>
<protein>
    <recommendedName>
        <fullName evidence="1">Penicillin-binding protein activator LpoB</fullName>
    </recommendedName>
</protein>
<reference evidence="6" key="2">
    <citation type="submission" date="2015-11" db="EMBL/GenBank/DDBJ databases">
        <authorList>
            <person name="Anvar S.Y."/>
        </authorList>
    </citation>
    <scope>NUCLEOTIDE SEQUENCE [LARGE SCALE GENOMIC DNA]</scope>
</reference>
<feature type="signal peptide" evidence="2">
    <location>
        <begin position="1"/>
        <end position="19"/>
    </location>
</feature>
<evidence type="ECO:0000313" key="5">
    <source>
        <dbReference type="Proteomes" id="UP000029925"/>
    </source>
</evidence>
<dbReference type="EMBL" id="LN907858">
    <property type="protein sequence ID" value="CUU40007.1"/>
    <property type="molecule type" value="Genomic_DNA"/>
</dbReference>
<dbReference type="RefSeq" id="WP_034325715.1">
    <property type="nucleotide sequence ID" value="NZ_CAJTQN010000003.1"/>
</dbReference>
<dbReference type="STRING" id="76936.BN2458_PEG1122"/>
<name>A0A099UET0_9HELI</name>
<proteinExistence type="predicted"/>
<dbReference type="InterPro" id="IPR014094">
    <property type="entry name" value="LpoB"/>
</dbReference>
<dbReference type="Proteomes" id="UP000064525">
    <property type="component" value="Chromosome I"/>
</dbReference>
<evidence type="ECO:0000313" key="4">
    <source>
        <dbReference type="EMBL" id="TLD78707.1"/>
    </source>
</evidence>
<feature type="chain" id="PRO_5044540557" description="Penicillin-binding protein activator LpoB" evidence="2">
    <location>
        <begin position="20"/>
        <end position="203"/>
    </location>
</feature>
<dbReference type="Proteomes" id="UP000029925">
    <property type="component" value="Unassembled WGS sequence"/>
</dbReference>
<dbReference type="EMBL" id="JRPF02000004">
    <property type="protein sequence ID" value="TLD78707.1"/>
    <property type="molecule type" value="Genomic_DNA"/>
</dbReference>
<dbReference type="NCBIfam" id="TIGR02722">
    <property type="entry name" value="lp"/>
    <property type="match status" value="1"/>
</dbReference>
<accession>A0A099UET0</accession>
<dbReference type="PATRIC" id="fig|76936.10.peg.1097"/>
<dbReference type="AlphaFoldDB" id="A0A099UET0"/>
<dbReference type="KEGG" id="hty:BN2458_PEG1122"/>